<gene>
    <name evidence="2" type="ORF">Bhyg_08793</name>
</gene>
<sequence>MIQSPQSRRFNALKCKLIQQVDQNIGRNQHEQPVKNVVLLTISMEVLLISSLVYSMHELGH</sequence>
<protein>
    <submittedName>
        <fullName evidence="2">Uncharacterized protein</fullName>
    </submittedName>
</protein>
<organism evidence="2 3">
    <name type="scientific">Pseudolycoriella hygida</name>
    <dbReference type="NCBI Taxonomy" id="35572"/>
    <lineage>
        <taxon>Eukaryota</taxon>
        <taxon>Metazoa</taxon>
        <taxon>Ecdysozoa</taxon>
        <taxon>Arthropoda</taxon>
        <taxon>Hexapoda</taxon>
        <taxon>Insecta</taxon>
        <taxon>Pterygota</taxon>
        <taxon>Neoptera</taxon>
        <taxon>Endopterygota</taxon>
        <taxon>Diptera</taxon>
        <taxon>Nematocera</taxon>
        <taxon>Sciaroidea</taxon>
        <taxon>Sciaridae</taxon>
        <taxon>Pseudolycoriella</taxon>
    </lineage>
</organism>
<evidence type="ECO:0000313" key="3">
    <source>
        <dbReference type="Proteomes" id="UP001151699"/>
    </source>
</evidence>
<keyword evidence="1" id="KW-0472">Membrane</keyword>
<evidence type="ECO:0000256" key="1">
    <source>
        <dbReference type="SAM" id="Phobius"/>
    </source>
</evidence>
<proteinExistence type="predicted"/>
<feature type="transmembrane region" description="Helical" evidence="1">
    <location>
        <begin position="37"/>
        <end position="56"/>
    </location>
</feature>
<dbReference type="EMBL" id="WJQU01000002">
    <property type="protein sequence ID" value="KAJ6643828.1"/>
    <property type="molecule type" value="Genomic_DNA"/>
</dbReference>
<keyword evidence="3" id="KW-1185">Reference proteome</keyword>
<keyword evidence="1" id="KW-1133">Transmembrane helix</keyword>
<accession>A0A9Q0S4N5</accession>
<dbReference type="Proteomes" id="UP001151699">
    <property type="component" value="Chromosome B"/>
</dbReference>
<dbReference type="AlphaFoldDB" id="A0A9Q0S4N5"/>
<evidence type="ECO:0000313" key="2">
    <source>
        <dbReference type="EMBL" id="KAJ6643828.1"/>
    </source>
</evidence>
<name>A0A9Q0S4N5_9DIPT</name>
<feature type="non-terminal residue" evidence="2">
    <location>
        <position position="61"/>
    </location>
</feature>
<reference evidence="2" key="1">
    <citation type="submission" date="2022-07" db="EMBL/GenBank/DDBJ databases">
        <authorList>
            <person name="Trinca V."/>
            <person name="Uliana J.V.C."/>
            <person name="Torres T.T."/>
            <person name="Ward R.J."/>
            <person name="Monesi N."/>
        </authorList>
    </citation>
    <scope>NUCLEOTIDE SEQUENCE</scope>
    <source>
        <strain evidence="2">HSMRA1968</strain>
        <tissue evidence="2">Whole embryos</tissue>
    </source>
</reference>
<keyword evidence="1" id="KW-0812">Transmembrane</keyword>
<comment type="caution">
    <text evidence="2">The sequence shown here is derived from an EMBL/GenBank/DDBJ whole genome shotgun (WGS) entry which is preliminary data.</text>
</comment>